<feature type="domain" description="D-isomer specific 2-hydroxyacid dehydrogenase NAD-binding" evidence="7">
    <location>
        <begin position="132"/>
        <end position="305"/>
    </location>
</feature>
<dbReference type="GO" id="GO:0009853">
    <property type="term" value="P:photorespiration"/>
    <property type="evidence" value="ECO:0007669"/>
    <property type="project" value="UniProtKB-ARBA"/>
</dbReference>
<keyword evidence="1" id="KW-0521">NADP</keyword>
<dbReference type="SUPFAM" id="SSF52283">
    <property type="entry name" value="Formate/glycerate dehydrogenase catalytic domain-like"/>
    <property type="match status" value="1"/>
</dbReference>
<evidence type="ECO:0000256" key="4">
    <source>
        <dbReference type="ARBA" id="ARBA00066661"/>
    </source>
</evidence>
<dbReference type="PANTHER" id="PTHR10996">
    <property type="entry name" value="2-HYDROXYACID DEHYDROGENASE-RELATED"/>
    <property type="match status" value="1"/>
</dbReference>
<dbReference type="Gene3D" id="3.40.50.720">
    <property type="entry name" value="NAD(P)-binding Rossmann-like Domain"/>
    <property type="match status" value="2"/>
</dbReference>
<reference evidence="8 9" key="1">
    <citation type="journal article" date="2020" name="Nat. Commun.">
        <title>Genome of Tripterygium wilfordii and identification of cytochrome P450 involved in triptolide biosynthesis.</title>
        <authorList>
            <person name="Tu L."/>
            <person name="Su P."/>
            <person name="Zhang Z."/>
            <person name="Gao L."/>
            <person name="Wang J."/>
            <person name="Hu T."/>
            <person name="Zhou J."/>
            <person name="Zhang Y."/>
            <person name="Zhao Y."/>
            <person name="Liu Y."/>
            <person name="Song Y."/>
            <person name="Tong Y."/>
            <person name="Lu Y."/>
            <person name="Yang J."/>
            <person name="Xu C."/>
            <person name="Jia M."/>
            <person name="Peters R.J."/>
            <person name="Huang L."/>
            <person name="Gao W."/>
        </authorList>
    </citation>
    <scope>NUCLEOTIDE SEQUENCE [LARGE SCALE GENOMIC DNA]</scope>
    <source>
        <strain evidence="9">cv. XIE 37</strain>
        <tissue evidence="8">Leaf</tissue>
    </source>
</reference>
<dbReference type="InterPro" id="IPR006140">
    <property type="entry name" value="D-isomer_DH_NAD-bd"/>
</dbReference>
<dbReference type="PANTHER" id="PTHR10996:SF255">
    <property type="entry name" value="GLYOXYLATE_HYDROXYPYRUVATE REDUCTASE HPR3-LIKE"/>
    <property type="match status" value="1"/>
</dbReference>
<feature type="domain" description="D-isomer specific 2-hydroxyacid dehydrogenase catalytic" evidence="6">
    <location>
        <begin position="66"/>
        <end position="336"/>
    </location>
</feature>
<dbReference type="EC" id="1.1.1.79" evidence="4"/>
<dbReference type="FunCoup" id="A0A7J7CC79">
    <property type="interactions" value="1897"/>
</dbReference>
<evidence type="ECO:0000256" key="1">
    <source>
        <dbReference type="ARBA" id="ARBA00022857"/>
    </source>
</evidence>
<dbReference type="GO" id="GO:0030267">
    <property type="term" value="F:glyoxylate reductase (NADPH) activity"/>
    <property type="evidence" value="ECO:0007669"/>
    <property type="project" value="UniProtKB-EC"/>
</dbReference>
<keyword evidence="9" id="KW-1185">Reference proteome</keyword>
<keyword evidence="3" id="KW-0520">NAD</keyword>
<keyword evidence="2 5" id="KW-0560">Oxidoreductase</keyword>
<evidence type="ECO:0000256" key="5">
    <source>
        <dbReference type="RuleBase" id="RU003719"/>
    </source>
</evidence>
<dbReference type="OrthoDB" id="298012at2759"/>
<evidence type="ECO:0000313" key="8">
    <source>
        <dbReference type="EMBL" id="KAF5731680.1"/>
    </source>
</evidence>
<dbReference type="Pfam" id="PF00389">
    <property type="entry name" value="2-Hacid_dh"/>
    <property type="match status" value="1"/>
</dbReference>
<proteinExistence type="inferred from homology"/>
<keyword evidence="8" id="KW-0670">Pyruvate</keyword>
<dbReference type="InterPro" id="IPR006139">
    <property type="entry name" value="D-isomer_2_OHA_DH_cat_dom"/>
</dbReference>
<comment type="similarity">
    <text evidence="5">Belongs to the D-isomer specific 2-hydroxyacid dehydrogenase family.</text>
</comment>
<dbReference type="GO" id="GO:0005829">
    <property type="term" value="C:cytosol"/>
    <property type="evidence" value="ECO:0007669"/>
    <property type="project" value="TreeGrafter"/>
</dbReference>
<evidence type="ECO:0000259" key="6">
    <source>
        <dbReference type="Pfam" id="PF00389"/>
    </source>
</evidence>
<dbReference type="CDD" id="cd12156">
    <property type="entry name" value="HPPR"/>
    <property type="match status" value="1"/>
</dbReference>
<organism evidence="8 9">
    <name type="scientific">Tripterygium wilfordii</name>
    <name type="common">Thunder God vine</name>
    <dbReference type="NCBI Taxonomy" id="458696"/>
    <lineage>
        <taxon>Eukaryota</taxon>
        <taxon>Viridiplantae</taxon>
        <taxon>Streptophyta</taxon>
        <taxon>Embryophyta</taxon>
        <taxon>Tracheophyta</taxon>
        <taxon>Spermatophyta</taxon>
        <taxon>Magnoliopsida</taxon>
        <taxon>eudicotyledons</taxon>
        <taxon>Gunneridae</taxon>
        <taxon>Pentapetalae</taxon>
        <taxon>rosids</taxon>
        <taxon>fabids</taxon>
        <taxon>Celastrales</taxon>
        <taxon>Celastraceae</taxon>
        <taxon>Tripterygium</taxon>
    </lineage>
</organism>
<dbReference type="EMBL" id="JAAARO010000018">
    <property type="protein sequence ID" value="KAF5731680.1"/>
    <property type="molecule type" value="Genomic_DNA"/>
</dbReference>
<evidence type="ECO:0000313" key="9">
    <source>
        <dbReference type="Proteomes" id="UP000593562"/>
    </source>
</evidence>
<dbReference type="SUPFAM" id="SSF51735">
    <property type="entry name" value="NAD(P)-binding Rossmann-fold domains"/>
    <property type="match status" value="1"/>
</dbReference>
<comment type="caution">
    <text evidence="8">The sequence shown here is derived from an EMBL/GenBank/DDBJ whole genome shotgun (WGS) entry which is preliminary data.</text>
</comment>
<dbReference type="GO" id="GO:0016618">
    <property type="term" value="F:hydroxypyruvate reductase [NAD(P)H] activity"/>
    <property type="evidence" value="ECO:0007669"/>
    <property type="project" value="UniProtKB-ARBA"/>
</dbReference>
<evidence type="ECO:0000256" key="3">
    <source>
        <dbReference type="ARBA" id="ARBA00023027"/>
    </source>
</evidence>
<accession>A0A7J7CC79</accession>
<protein>
    <recommendedName>
        <fullName evidence="4">glyoxylate reductase (NADP(+))</fullName>
        <ecNumber evidence="4">1.1.1.79</ecNumber>
    </recommendedName>
</protein>
<gene>
    <name evidence="8" type="ORF">HS088_TW18G00364</name>
</gene>
<dbReference type="AlphaFoldDB" id="A0A7J7CC79"/>
<dbReference type="Pfam" id="PF02826">
    <property type="entry name" value="2-Hacid_dh_C"/>
    <property type="match status" value="1"/>
</dbReference>
<evidence type="ECO:0000259" key="7">
    <source>
        <dbReference type="Pfam" id="PF02826"/>
    </source>
</evidence>
<sequence>MTKSQIMDTEIQLDHRKSQQLPQVLVLKPPPVLTVIGEHSFSSPKFNFLKAWESPLPLHQFLSTYAHSVQAILCSGYSPVNEELIRQLPSLRLVVTASAGINHIDLSACWRHGIAVTNAGSVFSDDGADAAIGLLIAVLRKISAADRYVRRGLWAKEGDFRLGSKLGGKRVGIVGLGGIGSEVAKRIEAFGCSISYNSRKQKASVSYPFFSDVCELAANSDILIICCGLTEQTHHLINRQVLLALGKDGVVINVGRGAIIDEKELVQCLVQGEIGGVGLDVFENEPDVPKELLELDNVVLSPHRAVFTPESFMDLCRLVVGNLEAFFSNKPLLSPVMAE</sequence>
<evidence type="ECO:0000256" key="2">
    <source>
        <dbReference type="ARBA" id="ARBA00023002"/>
    </source>
</evidence>
<dbReference type="GO" id="GO:0051287">
    <property type="term" value="F:NAD binding"/>
    <property type="evidence" value="ECO:0007669"/>
    <property type="project" value="InterPro"/>
</dbReference>
<dbReference type="FunFam" id="3.40.50.720:FF:000213">
    <property type="entry name" value="Putative 2-hydroxyacid dehydrogenase"/>
    <property type="match status" value="1"/>
</dbReference>
<dbReference type="InterPro" id="IPR050223">
    <property type="entry name" value="D-isomer_2-hydroxyacid_DH"/>
</dbReference>
<dbReference type="InterPro" id="IPR036291">
    <property type="entry name" value="NAD(P)-bd_dom_sf"/>
</dbReference>
<name>A0A7J7CC79_TRIWF</name>
<dbReference type="Proteomes" id="UP000593562">
    <property type="component" value="Unassembled WGS sequence"/>
</dbReference>
<dbReference type="InParanoid" id="A0A7J7CC79"/>